<evidence type="ECO:0000313" key="4">
    <source>
        <dbReference type="EMBL" id="GAA0275258.1"/>
    </source>
</evidence>
<keyword evidence="5" id="KW-1185">Reference proteome</keyword>
<dbReference type="SMART" id="SM00530">
    <property type="entry name" value="HTH_XRE"/>
    <property type="match status" value="1"/>
</dbReference>
<dbReference type="InterPro" id="IPR001387">
    <property type="entry name" value="Cro/C1-type_HTH"/>
</dbReference>
<dbReference type="SUPFAM" id="SSF47413">
    <property type="entry name" value="lambda repressor-like DNA-binding domains"/>
    <property type="match status" value="1"/>
</dbReference>
<dbReference type="CDD" id="cd00093">
    <property type="entry name" value="HTH_XRE"/>
    <property type="match status" value="1"/>
</dbReference>
<accession>A0ABP3ETR4</accession>
<dbReference type="PANTHER" id="PTHR46558:SF4">
    <property type="entry name" value="DNA-BIDING PHAGE PROTEIN"/>
    <property type="match status" value="1"/>
</dbReference>
<organism evidence="4 5">
    <name type="scientific">Cryptosporangium japonicum</name>
    <dbReference type="NCBI Taxonomy" id="80872"/>
    <lineage>
        <taxon>Bacteria</taxon>
        <taxon>Bacillati</taxon>
        <taxon>Actinomycetota</taxon>
        <taxon>Actinomycetes</taxon>
        <taxon>Cryptosporangiales</taxon>
        <taxon>Cryptosporangiaceae</taxon>
        <taxon>Cryptosporangium</taxon>
    </lineage>
</organism>
<proteinExistence type="predicted"/>
<comment type="caution">
    <text evidence="4">The sequence shown here is derived from an EMBL/GenBank/DDBJ whole genome shotgun (WGS) entry which is preliminary data.</text>
</comment>
<dbReference type="InterPro" id="IPR010982">
    <property type="entry name" value="Lambda_DNA-bd_dom_sf"/>
</dbReference>
<sequence length="70" mass="7880">MRAESDDGRDGERVRNRRKEQGLTQVDLAQRIGVSRQTVVTMETGDYAPSVYLALRIARTLDTTVEALWG</sequence>
<name>A0ABP3ETR4_9ACTN</name>
<dbReference type="PANTHER" id="PTHR46558">
    <property type="entry name" value="TRACRIPTIONAL REGULATORY PROTEIN-RELATED-RELATED"/>
    <property type="match status" value="1"/>
</dbReference>
<reference evidence="5" key="1">
    <citation type="journal article" date="2019" name="Int. J. Syst. Evol. Microbiol.">
        <title>The Global Catalogue of Microorganisms (GCM) 10K type strain sequencing project: providing services to taxonomists for standard genome sequencing and annotation.</title>
        <authorList>
            <consortium name="The Broad Institute Genomics Platform"/>
            <consortium name="The Broad Institute Genome Sequencing Center for Infectious Disease"/>
            <person name="Wu L."/>
            <person name="Ma J."/>
        </authorList>
    </citation>
    <scope>NUCLEOTIDE SEQUENCE [LARGE SCALE GENOMIC DNA]</scope>
    <source>
        <strain evidence="5">JCM 10425</strain>
    </source>
</reference>
<feature type="compositionally biased region" description="Basic and acidic residues" evidence="2">
    <location>
        <begin position="1"/>
        <end position="14"/>
    </location>
</feature>
<dbReference type="Gene3D" id="1.10.260.40">
    <property type="entry name" value="lambda repressor-like DNA-binding domains"/>
    <property type="match status" value="1"/>
</dbReference>
<evidence type="ECO:0000313" key="5">
    <source>
        <dbReference type="Proteomes" id="UP001500967"/>
    </source>
</evidence>
<dbReference type="PROSITE" id="PS50943">
    <property type="entry name" value="HTH_CROC1"/>
    <property type="match status" value="1"/>
</dbReference>
<evidence type="ECO:0000256" key="2">
    <source>
        <dbReference type="SAM" id="MobiDB-lite"/>
    </source>
</evidence>
<dbReference type="EMBL" id="BAAAGX010000033">
    <property type="protein sequence ID" value="GAA0275258.1"/>
    <property type="molecule type" value="Genomic_DNA"/>
</dbReference>
<protein>
    <recommendedName>
        <fullName evidence="3">HTH cro/C1-type domain-containing protein</fullName>
    </recommendedName>
</protein>
<keyword evidence="1" id="KW-0238">DNA-binding</keyword>
<evidence type="ECO:0000259" key="3">
    <source>
        <dbReference type="PROSITE" id="PS50943"/>
    </source>
</evidence>
<dbReference type="Proteomes" id="UP001500967">
    <property type="component" value="Unassembled WGS sequence"/>
</dbReference>
<gene>
    <name evidence="4" type="ORF">GCM10009539_73800</name>
</gene>
<evidence type="ECO:0000256" key="1">
    <source>
        <dbReference type="ARBA" id="ARBA00023125"/>
    </source>
</evidence>
<feature type="domain" description="HTH cro/C1-type" evidence="3">
    <location>
        <begin position="14"/>
        <end position="68"/>
    </location>
</feature>
<feature type="region of interest" description="Disordered" evidence="2">
    <location>
        <begin position="1"/>
        <end position="20"/>
    </location>
</feature>
<dbReference type="Pfam" id="PF01381">
    <property type="entry name" value="HTH_3"/>
    <property type="match status" value="1"/>
</dbReference>